<dbReference type="GO" id="GO:0005524">
    <property type="term" value="F:ATP binding"/>
    <property type="evidence" value="ECO:0007669"/>
    <property type="project" value="UniProtKB-UniRule"/>
</dbReference>
<dbReference type="Proteomes" id="UP000269544">
    <property type="component" value="Chromosome"/>
</dbReference>
<dbReference type="PANTHER" id="PTHR30075">
    <property type="entry name" value="GLYCYL-TRNA SYNTHETASE"/>
    <property type="match status" value="1"/>
</dbReference>
<name>A0A3S4YV35_9FIRM</name>
<comment type="subunit">
    <text evidence="8">Tetramer of two alpha and two beta subunits.</text>
</comment>
<evidence type="ECO:0000256" key="7">
    <source>
        <dbReference type="ARBA" id="ARBA00047937"/>
    </source>
</evidence>
<gene>
    <name evidence="8 9" type="primary">glyQ</name>
    <name evidence="9" type="ORF">NCTC13079_00591</name>
</gene>
<evidence type="ECO:0000256" key="2">
    <source>
        <dbReference type="ARBA" id="ARBA00022598"/>
    </source>
</evidence>
<sequence length="295" mass="34256">MHFQAMVQKLQEYWNEQGCTVLEPYDTEKGAGTMSPHTFLRTLGPEPWKTVYVEPSRRPADGRYGDNPNRLYQHHQLQVILKPSPENVQELYLDSLKVLGIDPLEHDIRFVEDNWESPTLGAWGLGWEVWLDGMEITQFTYFQQVGGINCDPESAELTFGLERIAMYLQKVETVYDIQWNEHIKYGDIFKRGEYEHSKYSFEIADMDMLRHLFDIYEKEASRVLEEDLILPGYDYVLKCSHTFNVLDARGAISVSQRAAYIARVRNLARLAAQKYIAQREALGYPLLTEAGDHHE</sequence>
<dbReference type="RefSeq" id="WP_126465076.1">
    <property type="nucleotide sequence ID" value="NZ_JAUSWF010000001.1"/>
</dbReference>
<dbReference type="HAMAP" id="MF_00254">
    <property type="entry name" value="Gly_tRNA_synth_alpha"/>
    <property type="match status" value="1"/>
</dbReference>
<dbReference type="InterPro" id="IPR006194">
    <property type="entry name" value="Gly-tRNA-synth_heterodimer"/>
</dbReference>
<evidence type="ECO:0000256" key="8">
    <source>
        <dbReference type="HAMAP-Rule" id="MF_00254"/>
    </source>
</evidence>
<dbReference type="PROSITE" id="PS50861">
    <property type="entry name" value="AA_TRNA_LIGASE_II_GLYAB"/>
    <property type="match status" value="1"/>
</dbReference>
<evidence type="ECO:0000256" key="6">
    <source>
        <dbReference type="ARBA" id="ARBA00023146"/>
    </source>
</evidence>
<evidence type="ECO:0000313" key="10">
    <source>
        <dbReference type="Proteomes" id="UP000269544"/>
    </source>
</evidence>
<dbReference type="AlphaFoldDB" id="A0A3S4YV35"/>
<dbReference type="SUPFAM" id="SSF55681">
    <property type="entry name" value="Class II aaRS and biotin synthetases"/>
    <property type="match status" value="1"/>
</dbReference>
<comment type="catalytic activity">
    <reaction evidence="7 8">
        <text>tRNA(Gly) + glycine + ATP = glycyl-tRNA(Gly) + AMP + diphosphate</text>
        <dbReference type="Rhea" id="RHEA:16013"/>
        <dbReference type="Rhea" id="RHEA-COMP:9664"/>
        <dbReference type="Rhea" id="RHEA-COMP:9683"/>
        <dbReference type="ChEBI" id="CHEBI:30616"/>
        <dbReference type="ChEBI" id="CHEBI:33019"/>
        <dbReference type="ChEBI" id="CHEBI:57305"/>
        <dbReference type="ChEBI" id="CHEBI:78442"/>
        <dbReference type="ChEBI" id="CHEBI:78522"/>
        <dbReference type="ChEBI" id="CHEBI:456215"/>
        <dbReference type="EC" id="6.1.1.14"/>
    </reaction>
</comment>
<dbReference type="PRINTS" id="PR01044">
    <property type="entry name" value="TRNASYNTHGA"/>
</dbReference>
<dbReference type="GO" id="GO:0004820">
    <property type="term" value="F:glycine-tRNA ligase activity"/>
    <property type="evidence" value="ECO:0007669"/>
    <property type="project" value="UniProtKB-UniRule"/>
</dbReference>
<dbReference type="GO" id="GO:0006426">
    <property type="term" value="P:glycyl-tRNA aminoacylation"/>
    <property type="evidence" value="ECO:0007669"/>
    <property type="project" value="UniProtKB-UniRule"/>
</dbReference>
<keyword evidence="10" id="KW-1185">Reference proteome</keyword>
<dbReference type="GO" id="GO:0005829">
    <property type="term" value="C:cytosol"/>
    <property type="evidence" value="ECO:0007669"/>
    <property type="project" value="TreeGrafter"/>
</dbReference>
<comment type="subcellular location">
    <subcellularLocation>
        <location evidence="8">Cytoplasm</location>
    </subcellularLocation>
</comment>
<evidence type="ECO:0000256" key="3">
    <source>
        <dbReference type="ARBA" id="ARBA00022741"/>
    </source>
</evidence>
<dbReference type="InterPro" id="IPR002310">
    <property type="entry name" value="Gly-tRNA_ligase_asu"/>
</dbReference>
<dbReference type="CDD" id="cd00733">
    <property type="entry name" value="GlyRS_alpha_core"/>
    <property type="match status" value="1"/>
</dbReference>
<organism evidence="9 10">
    <name type="scientific">Aedoeadaptatus ivorii</name>
    <dbReference type="NCBI Taxonomy" id="54006"/>
    <lineage>
        <taxon>Bacteria</taxon>
        <taxon>Bacillati</taxon>
        <taxon>Bacillota</taxon>
        <taxon>Tissierellia</taxon>
        <taxon>Tissierellales</taxon>
        <taxon>Peptoniphilaceae</taxon>
        <taxon>Aedoeadaptatus</taxon>
    </lineage>
</organism>
<keyword evidence="4 8" id="KW-0067">ATP-binding</keyword>
<dbReference type="GO" id="GO:0016740">
    <property type="term" value="F:transferase activity"/>
    <property type="evidence" value="ECO:0007669"/>
    <property type="project" value="UniProtKB-ARBA"/>
</dbReference>
<dbReference type="EMBL" id="LR134523">
    <property type="protein sequence ID" value="VEJ35257.1"/>
    <property type="molecule type" value="Genomic_DNA"/>
</dbReference>
<comment type="similarity">
    <text evidence="1 8">Belongs to the class-II aminoacyl-tRNA synthetase family.</text>
</comment>
<dbReference type="NCBIfam" id="NF006827">
    <property type="entry name" value="PRK09348.1"/>
    <property type="match status" value="1"/>
</dbReference>
<reference evidence="9 10" key="1">
    <citation type="submission" date="2018-12" db="EMBL/GenBank/DDBJ databases">
        <authorList>
            <consortium name="Pathogen Informatics"/>
        </authorList>
    </citation>
    <scope>NUCLEOTIDE SEQUENCE [LARGE SCALE GENOMIC DNA]</scope>
    <source>
        <strain evidence="9 10">NCTC13079</strain>
    </source>
</reference>
<proteinExistence type="inferred from homology"/>
<dbReference type="FunFam" id="3.30.930.10:FF:000006">
    <property type="entry name" value="Glycine--tRNA ligase alpha subunit"/>
    <property type="match status" value="1"/>
</dbReference>
<keyword evidence="3 8" id="KW-0547">Nucleotide-binding</keyword>
<dbReference type="GO" id="GO:0140096">
    <property type="term" value="F:catalytic activity, acting on a protein"/>
    <property type="evidence" value="ECO:0007669"/>
    <property type="project" value="UniProtKB-ARBA"/>
</dbReference>
<dbReference type="NCBIfam" id="TIGR00388">
    <property type="entry name" value="glyQ"/>
    <property type="match status" value="1"/>
</dbReference>
<dbReference type="KEGG" id="piv:NCTC13079_00591"/>
<evidence type="ECO:0000313" key="9">
    <source>
        <dbReference type="EMBL" id="VEJ35257.1"/>
    </source>
</evidence>
<dbReference type="PANTHER" id="PTHR30075:SF2">
    <property type="entry name" value="GLYCINE--TRNA LIGASE, CHLOROPLASTIC_MITOCHONDRIAL 2"/>
    <property type="match status" value="1"/>
</dbReference>
<dbReference type="InterPro" id="IPR045864">
    <property type="entry name" value="aa-tRNA-synth_II/BPL/LPL"/>
</dbReference>
<evidence type="ECO:0000256" key="4">
    <source>
        <dbReference type="ARBA" id="ARBA00022840"/>
    </source>
</evidence>
<keyword evidence="2 8" id="KW-0436">Ligase</keyword>
<protein>
    <recommendedName>
        <fullName evidence="8">Glycine--tRNA ligase alpha subunit</fullName>
        <ecNumber evidence="8">6.1.1.14</ecNumber>
    </recommendedName>
    <alternativeName>
        <fullName evidence="8">Glycyl-tRNA synthetase alpha subunit</fullName>
        <shortName evidence="8">GlyRS</shortName>
    </alternativeName>
</protein>
<evidence type="ECO:0000256" key="5">
    <source>
        <dbReference type="ARBA" id="ARBA00022917"/>
    </source>
</evidence>
<dbReference type="OrthoDB" id="9802183at2"/>
<keyword evidence="8" id="KW-0963">Cytoplasm</keyword>
<dbReference type="Gene3D" id="3.30.930.10">
    <property type="entry name" value="Bira Bifunctional Protein, Domain 2"/>
    <property type="match status" value="1"/>
</dbReference>
<dbReference type="Pfam" id="PF02091">
    <property type="entry name" value="tRNA-synt_2e"/>
    <property type="match status" value="1"/>
</dbReference>
<dbReference type="Gene3D" id="1.20.58.180">
    <property type="entry name" value="Class II aaRS and biotin synthetases, domain 2"/>
    <property type="match status" value="1"/>
</dbReference>
<keyword evidence="5 8" id="KW-0648">Protein biosynthesis</keyword>
<dbReference type="EC" id="6.1.1.14" evidence="8"/>
<evidence type="ECO:0000256" key="1">
    <source>
        <dbReference type="ARBA" id="ARBA00008226"/>
    </source>
</evidence>
<keyword evidence="6 8" id="KW-0030">Aminoacyl-tRNA synthetase</keyword>
<accession>A0A3S4YV35</accession>